<proteinExistence type="predicted"/>
<reference evidence="1 2" key="1">
    <citation type="submission" date="2020-07" db="EMBL/GenBank/DDBJ databases">
        <title>Complete Genome Sequence of an acetic acid bacterium, Acetobacter aceti JCM20276.</title>
        <authorList>
            <person name="Hirose Y."/>
            <person name="Mihara H."/>
        </authorList>
    </citation>
    <scope>NUCLEOTIDE SEQUENCE [LARGE SCALE GENOMIC DNA]</scope>
    <source>
        <strain evidence="1 2">JCM20276</strain>
    </source>
</reference>
<dbReference type="EMBL" id="AP023326">
    <property type="protein sequence ID" value="BCI68165.1"/>
    <property type="molecule type" value="Genomic_DNA"/>
</dbReference>
<dbReference type="AlphaFoldDB" id="A0A6S6PNC3"/>
<organism evidence="1 2">
    <name type="scientific">Acetobacter aceti</name>
    <dbReference type="NCBI Taxonomy" id="435"/>
    <lineage>
        <taxon>Bacteria</taxon>
        <taxon>Pseudomonadati</taxon>
        <taxon>Pseudomonadota</taxon>
        <taxon>Alphaproteobacteria</taxon>
        <taxon>Acetobacterales</taxon>
        <taxon>Acetobacteraceae</taxon>
        <taxon>Acetobacter</taxon>
        <taxon>Acetobacter subgen. Acetobacter</taxon>
    </lineage>
</organism>
<evidence type="ECO:0000313" key="1">
    <source>
        <dbReference type="EMBL" id="BCI68165.1"/>
    </source>
</evidence>
<dbReference type="Proteomes" id="UP000515220">
    <property type="component" value="Chromosome"/>
</dbReference>
<protein>
    <submittedName>
        <fullName evidence="1">Uncharacterized protein</fullName>
    </submittedName>
</protein>
<accession>A0A6S6PNC3</accession>
<name>A0A6S6PNC3_ACEAC</name>
<sequence length="116" mass="12703">MPLTGNRQKQSHSGMLPEQQWRMNMAENIPEGSGQMEQVSEELTKCAMVIEHAIDHLLEENHPPLAVASALLGGSLGLLSRTMDRETILRILDSAVQSVRAGELEDAEKERKAGSA</sequence>
<gene>
    <name evidence="1" type="ORF">AAJCM20276_27890</name>
</gene>
<evidence type="ECO:0000313" key="2">
    <source>
        <dbReference type="Proteomes" id="UP000515220"/>
    </source>
</evidence>